<evidence type="ECO:0000313" key="2">
    <source>
        <dbReference type="EMBL" id="OAM45247.1"/>
    </source>
</evidence>
<keyword evidence="3" id="KW-1185">Reference proteome</keyword>
<dbReference type="EMBL" id="LXSQ01000001">
    <property type="protein sequence ID" value="OAM45247.1"/>
    <property type="molecule type" value="Genomic_DNA"/>
</dbReference>
<dbReference type="PANTHER" id="PTHR30093:SF47">
    <property type="entry name" value="TYPE IV PILUS NON-CORE MINOR PILIN PILE"/>
    <property type="match status" value="1"/>
</dbReference>
<dbReference type="InterPro" id="IPR012902">
    <property type="entry name" value="N_methyl_site"/>
</dbReference>
<dbReference type="NCBIfam" id="TIGR02532">
    <property type="entry name" value="IV_pilin_GFxxxE"/>
    <property type="match status" value="1"/>
</dbReference>
<dbReference type="OrthoDB" id="8595466at2"/>
<dbReference type="InterPro" id="IPR031982">
    <property type="entry name" value="PilE-like"/>
</dbReference>
<keyword evidence="1" id="KW-1133">Transmembrane helix</keyword>
<dbReference type="GO" id="GO:0043683">
    <property type="term" value="P:type IV pilus assembly"/>
    <property type="evidence" value="ECO:0007669"/>
    <property type="project" value="InterPro"/>
</dbReference>
<dbReference type="AlphaFoldDB" id="A0A1B6W247"/>
<reference evidence="3" key="1">
    <citation type="submission" date="2016-05" db="EMBL/GenBank/DDBJ databases">
        <title>Draft genome of Corynebacterium afermentans subsp. afermentans LCDC 88199T.</title>
        <authorList>
            <person name="Bernier A.-M."/>
            <person name="Bernard K."/>
        </authorList>
    </citation>
    <scope>NUCLEOTIDE SEQUENCE [LARGE SCALE GENOMIC DNA]</scope>
    <source>
        <strain evidence="3">NML130454</strain>
    </source>
</reference>
<keyword evidence="1" id="KW-0812">Transmembrane</keyword>
<dbReference type="Gene3D" id="3.30.700.50">
    <property type="match status" value="1"/>
</dbReference>
<dbReference type="Pfam" id="PF16732">
    <property type="entry name" value="ComP_DUS"/>
    <property type="match status" value="1"/>
</dbReference>
<feature type="transmembrane region" description="Helical" evidence="1">
    <location>
        <begin position="12"/>
        <end position="33"/>
    </location>
</feature>
<dbReference type="Proteomes" id="UP000077726">
    <property type="component" value="Unassembled WGS sequence"/>
</dbReference>
<name>A0A1B6W247_9NEIS</name>
<accession>A0A1B6W247</accession>
<comment type="caution">
    <text evidence="2">The sequence shown here is derived from an EMBL/GenBank/DDBJ whole genome shotgun (WGS) entry which is preliminary data.</text>
</comment>
<keyword evidence="1" id="KW-0472">Membrane</keyword>
<sequence>MNGLSFPTTKRGFTLMELMIIIAIVAILAAIAYPSYQSFVRKSRLEEANAALLENSRAMERFYSRNRTFKATSTTWPALAVSQTQHFCIKFQGNARGVLGDKYTIKAVAFDVNKEPRVLLINQDQTVRICQSSRSRCDNKEVFSGGNNIDQECELLH</sequence>
<evidence type="ECO:0000256" key="1">
    <source>
        <dbReference type="SAM" id="Phobius"/>
    </source>
</evidence>
<gene>
    <name evidence="2" type="ORF">A7Q00_00195</name>
</gene>
<dbReference type="RefSeq" id="WP_064088651.1">
    <property type="nucleotide sequence ID" value="NZ_LXSQ01000001.1"/>
</dbReference>
<proteinExistence type="predicted"/>
<dbReference type="Pfam" id="PF07963">
    <property type="entry name" value="N_methyl"/>
    <property type="match status" value="1"/>
</dbReference>
<evidence type="ECO:0000313" key="3">
    <source>
        <dbReference type="Proteomes" id="UP000077726"/>
    </source>
</evidence>
<dbReference type="PANTHER" id="PTHR30093">
    <property type="entry name" value="GENERAL SECRETION PATHWAY PROTEIN G"/>
    <property type="match status" value="1"/>
</dbReference>
<dbReference type="STRING" id="1795832.A7Q00_00195"/>
<organism evidence="2 3">
    <name type="scientific">Eikenella halliae</name>
    <dbReference type="NCBI Taxonomy" id="1795832"/>
    <lineage>
        <taxon>Bacteria</taxon>
        <taxon>Pseudomonadati</taxon>
        <taxon>Pseudomonadota</taxon>
        <taxon>Betaproteobacteria</taxon>
        <taxon>Neisseriales</taxon>
        <taxon>Neisseriaceae</taxon>
        <taxon>Eikenella</taxon>
    </lineage>
</organism>
<dbReference type="SUPFAM" id="SSF54523">
    <property type="entry name" value="Pili subunits"/>
    <property type="match status" value="1"/>
</dbReference>
<protein>
    <submittedName>
        <fullName evidence="2">Pilin</fullName>
    </submittedName>
</protein>
<dbReference type="InterPro" id="IPR045584">
    <property type="entry name" value="Pilin-like"/>
</dbReference>